<dbReference type="EMBL" id="AWUE01014906">
    <property type="protein sequence ID" value="OMP00820.1"/>
    <property type="molecule type" value="Genomic_DNA"/>
</dbReference>
<dbReference type="PROSITE" id="PS00560">
    <property type="entry name" value="CARBOXYPEPT_SER_HIS"/>
    <property type="match status" value="1"/>
</dbReference>
<dbReference type="InterPro" id="IPR033124">
    <property type="entry name" value="Ser_caboxypep_his_AS"/>
</dbReference>
<evidence type="ECO:0000313" key="10">
    <source>
        <dbReference type="EMBL" id="OMP00820.1"/>
    </source>
</evidence>
<evidence type="ECO:0000256" key="6">
    <source>
        <dbReference type="ARBA" id="ARBA00023157"/>
    </source>
</evidence>
<dbReference type="InterPro" id="IPR001563">
    <property type="entry name" value="Peptidase_S10"/>
</dbReference>
<dbReference type="STRING" id="93759.A0A1R3K139"/>
<evidence type="ECO:0000256" key="2">
    <source>
        <dbReference type="ARBA" id="ARBA00022645"/>
    </source>
</evidence>
<dbReference type="PANTHER" id="PTHR11802">
    <property type="entry name" value="SERINE PROTEASE FAMILY S10 SERINE CARBOXYPEPTIDASE"/>
    <property type="match status" value="1"/>
</dbReference>
<dbReference type="OrthoDB" id="443318at2759"/>
<evidence type="ECO:0000256" key="9">
    <source>
        <dbReference type="SAM" id="SignalP"/>
    </source>
</evidence>
<keyword evidence="5" id="KW-0378">Hydrolase</keyword>
<comment type="function">
    <text evidence="8">Probable carboxypeptidase.</text>
</comment>
<gene>
    <name evidence="10" type="ORF">COLO4_12332</name>
</gene>
<proteinExistence type="inferred from homology"/>
<evidence type="ECO:0000256" key="1">
    <source>
        <dbReference type="ARBA" id="ARBA00009431"/>
    </source>
</evidence>
<dbReference type="Proteomes" id="UP000187203">
    <property type="component" value="Unassembled WGS sequence"/>
</dbReference>
<dbReference type="FunFam" id="3.40.50.11320:FF:000001">
    <property type="entry name" value="Carboxypeptidase"/>
    <property type="match status" value="1"/>
</dbReference>
<dbReference type="AlphaFoldDB" id="A0A1R3K139"/>
<dbReference type="GO" id="GO:0005773">
    <property type="term" value="C:vacuole"/>
    <property type="evidence" value="ECO:0007669"/>
    <property type="project" value="TreeGrafter"/>
</dbReference>
<dbReference type="Gene3D" id="3.40.50.1820">
    <property type="entry name" value="alpha/beta hydrolase"/>
    <property type="match status" value="2"/>
</dbReference>
<keyword evidence="11" id="KW-1185">Reference proteome</keyword>
<dbReference type="Gene3D" id="3.40.50.11320">
    <property type="match status" value="1"/>
</dbReference>
<reference evidence="11" key="1">
    <citation type="submission" date="2013-09" db="EMBL/GenBank/DDBJ databases">
        <title>Corchorus olitorius genome sequencing.</title>
        <authorList>
            <person name="Alam M."/>
            <person name="Haque M.S."/>
            <person name="Islam M.S."/>
            <person name="Emdad E.M."/>
            <person name="Islam M.M."/>
            <person name="Ahmed B."/>
            <person name="Halim A."/>
            <person name="Hossen Q.M.M."/>
            <person name="Hossain M.Z."/>
            <person name="Ahmed R."/>
            <person name="Khan M.M."/>
            <person name="Islam R."/>
            <person name="Rashid M.M."/>
            <person name="Khan S.A."/>
            <person name="Rahman M.S."/>
            <person name="Alam M."/>
            <person name="Yahiya A.S."/>
            <person name="Khan M.S."/>
            <person name="Azam M.S."/>
            <person name="Haque T."/>
            <person name="Lashkar M.Z.H."/>
            <person name="Akhand A.I."/>
            <person name="Morshed G."/>
            <person name="Roy S."/>
            <person name="Uddin K.S."/>
            <person name="Rabeya T."/>
            <person name="Hossain A.S."/>
            <person name="Chowdhury A."/>
            <person name="Snigdha A.R."/>
            <person name="Mortoza M.S."/>
            <person name="Matin S.A."/>
            <person name="Hoque S.M.E."/>
            <person name="Islam M.K."/>
            <person name="Roy D.K."/>
            <person name="Haider R."/>
            <person name="Moosa M.M."/>
            <person name="Elias S.M."/>
            <person name="Hasan A.M."/>
            <person name="Jahan S."/>
            <person name="Shafiuddin M."/>
            <person name="Mahmood N."/>
            <person name="Shommy N.S."/>
        </authorList>
    </citation>
    <scope>NUCLEOTIDE SEQUENCE [LARGE SCALE GENOMIC DNA]</scope>
    <source>
        <strain evidence="11">cv. O-4</strain>
    </source>
</reference>
<dbReference type="PANTHER" id="PTHR11802:SF132">
    <property type="entry name" value="SERINE CARBOXYPEPTIDASE-LIKE 36-RELATED"/>
    <property type="match status" value="1"/>
</dbReference>
<evidence type="ECO:0000256" key="3">
    <source>
        <dbReference type="ARBA" id="ARBA00022670"/>
    </source>
</evidence>
<dbReference type="GO" id="GO:0006508">
    <property type="term" value="P:proteolysis"/>
    <property type="evidence" value="ECO:0007669"/>
    <property type="project" value="UniProtKB-KW"/>
</dbReference>
<evidence type="ECO:0000313" key="11">
    <source>
        <dbReference type="Proteomes" id="UP000187203"/>
    </source>
</evidence>
<dbReference type="GO" id="GO:0004185">
    <property type="term" value="F:serine-type carboxypeptidase activity"/>
    <property type="evidence" value="ECO:0007669"/>
    <property type="project" value="InterPro"/>
</dbReference>
<evidence type="ECO:0000256" key="5">
    <source>
        <dbReference type="ARBA" id="ARBA00022801"/>
    </source>
</evidence>
<keyword evidence="4 9" id="KW-0732">Signal</keyword>
<feature type="chain" id="PRO_5010210880" evidence="9">
    <location>
        <begin position="25"/>
        <end position="379"/>
    </location>
</feature>
<evidence type="ECO:0000256" key="8">
    <source>
        <dbReference type="ARBA" id="ARBA00037399"/>
    </source>
</evidence>
<protein>
    <submittedName>
        <fullName evidence="10">Peptidase S10, serine carboxypeptidase</fullName>
    </submittedName>
</protein>
<keyword evidence="3" id="KW-0645">Protease</keyword>
<comment type="caution">
    <text evidence="10">The sequence shown here is derived from an EMBL/GenBank/DDBJ whole genome shotgun (WGS) entry which is preliminary data.</text>
</comment>
<dbReference type="Gene3D" id="6.10.250.940">
    <property type="match status" value="1"/>
</dbReference>
<evidence type="ECO:0000256" key="4">
    <source>
        <dbReference type="ARBA" id="ARBA00022729"/>
    </source>
</evidence>
<accession>A0A1R3K139</accession>
<keyword evidence="6" id="KW-1015">Disulfide bond</keyword>
<dbReference type="SUPFAM" id="SSF53474">
    <property type="entry name" value="alpha/beta-Hydrolases"/>
    <property type="match status" value="1"/>
</dbReference>
<keyword evidence="7" id="KW-0325">Glycoprotein</keyword>
<name>A0A1R3K139_9ROSI</name>
<dbReference type="InterPro" id="IPR029058">
    <property type="entry name" value="AB_hydrolase_fold"/>
</dbReference>
<comment type="similarity">
    <text evidence="1">Belongs to the peptidase S10 family.</text>
</comment>
<organism evidence="10 11">
    <name type="scientific">Corchorus olitorius</name>
    <dbReference type="NCBI Taxonomy" id="93759"/>
    <lineage>
        <taxon>Eukaryota</taxon>
        <taxon>Viridiplantae</taxon>
        <taxon>Streptophyta</taxon>
        <taxon>Embryophyta</taxon>
        <taxon>Tracheophyta</taxon>
        <taxon>Spermatophyta</taxon>
        <taxon>Magnoliopsida</taxon>
        <taxon>eudicotyledons</taxon>
        <taxon>Gunneridae</taxon>
        <taxon>Pentapetalae</taxon>
        <taxon>rosids</taxon>
        <taxon>malvids</taxon>
        <taxon>Malvales</taxon>
        <taxon>Malvaceae</taxon>
        <taxon>Grewioideae</taxon>
        <taxon>Apeibeae</taxon>
        <taxon>Corchorus</taxon>
    </lineage>
</organism>
<feature type="signal peptide" evidence="9">
    <location>
        <begin position="1"/>
        <end position="24"/>
    </location>
</feature>
<dbReference type="Pfam" id="PF00450">
    <property type="entry name" value="Peptidase_S10"/>
    <property type="match status" value="2"/>
</dbReference>
<evidence type="ECO:0000256" key="7">
    <source>
        <dbReference type="ARBA" id="ARBA00023180"/>
    </source>
</evidence>
<sequence>MEKLKISLLVVAVFLVISLSTVAATPGKRQSQALGHLYKKKMNRTSGINKTPFKPIHSINKTRYIHLQEGMKQKDRIQKLPGQPRVRFSQYGGYVTVDKLAGRALYYYFVEAQHSKDSLPLLLWLNGETSNWLNDEIGNAVINDETDTKGMYDYFESHALISDEAAFGIRKYCNFSSEGSNDECIAALEEADKDTYYLDIYSIYAPLCHNSSLTPQPKLPSVTNFDPCSDYYVYAYLNRGDVQEAMHANVTKLDHDWEPCSNIIGEWRDSPSTMIPILRELMANGLRVWVFSGDTDGRVPVTSTKYSINKMKLPVKTRWHPWYLDAEVGGYTQVYKGDLTFATVRGAGHQVPSYQPKRALSLIKHFLSGTPLPDTTIYA</sequence>
<keyword evidence="2 10" id="KW-0121">Carboxypeptidase</keyword>